<reference evidence="1 2" key="1">
    <citation type="submission" date="2020-08" db="EMBL/GenBank/DDBJ databases">
        <title>Genome public.</title>
        <authorList>
            <person name="Liu C."/>
            <person name="Sun Q."/>
        </authorList>
    </citation>
    <scope>NUCLEOTIDE SEQUENCE [LARGE SCALE GENOMIC DNA]</scope>
    <source>
        <strain evidence="1 2">BX14</strain>
    </source>
</reference>
<protein>
    <submittedName>
        <fullName evidence="1">Uncharacterized protein</fullName>
    </submittedName>
</protein>
<gene>
    <name evidence="1" type="ORF">H8S19_05555</name>
</gene>
<evidence type="ECO:0000313" key="1">
    <source>
        <dbReference type="EMBL" id="MBC5656539.1"/>
    </source>
</evidence>
<keyword evidence="2" id="KW-1185">Reference proteome</keyword>
<dbReference type="EMBL" id="JACOOW010000006">
    <property type="protein sequence ID" value="MBC5656539.1"/>
    <property type="molecule type" value="Genomic_DNA"/>
</dbReference>
<accession>A0AAW3X1R7</accession>
<evidence type="ECO:0000313" key="2">
    <source>
        <dbReference type="Proteomes" id="UP000653904"/>
    </source>
</evidence>
<sequence>MKTYKHLDVRAVSAERSELKEKAAQYPYVIAHMYSDILCGNCVHDGINWDELVELRAFDEKGELHVYEQNGSLKAVEITEKENADAEEDTVIKYYQVRKSVSAVKSPCRLAVKEYLEADEDGQAVVVYTRPFGLEAKAE</sequence>
<proteinExistence type="predicted"/>
<dbReference type="AlphaFoldDB" id="A0AAW3X1R7"/>
<dbReference type="Proteomes" id="UP000653904">
    <property type="component" value="Unassembled WGS sequence"/>
</dbReference>
<dbReference type="RefSeq" id="WP_118652360.1">
    <property type="nucleotide sequence ID" value="NZ_JACOOW010000006.1"/>
</dbReference>
<name>A0AAW3X1R7_9CLOT</name>
<comment type="caution">
    <text evidence="1">The sequence shown here is derived from an EMBL/GenBank/DDBJ whole genome shotgun (WGS) entry which is preliminary data.</text>
</comment>
<organism evidence="1 2">
    <name type="scientific">Clostridium segne</name>
    <dbReference type="NCBI Taxonomy" id="2763038"/>
    <lineage>
        <taxon>Bacteria</taxon>
        <taxon>Bacillati</taxon>
        <taxon>Bacillota</taxon>
        <taxon>Clostridia</taxon>
        <taxon>Eubacteriales</taxon>
        <taxon>Clostridiaceae</taxon>
        <taxon>Clostridium</taxon>
    </lineage>
</organism>